<protein>
    <recommendedName>
        <fullName evidence="3">Resolvase/invertase-type recombinase catalytic domain-containing protein</fullName>
    </recommendedName>
</protein>
<dbReference type="EMBL" id="BAABIQ010000044">
    <property type="protein sequence ID" value="GAA4808754.1"/>
    <property type="molecule type" value="Genomic_DNA"/>
</dbReference>
<dbReference type="Proteomes" id="UP001501411">
    <property type="component" value="Unassembled WGS sequence"/>
</dbReference>
<organism evidence="1 2">
    <name type="scientific">Olivibacter ginsenosidimutans</name>
    <dbReference type="NCBI Taxonomy" id="1176537"/>
    <lineage>
        <taxon>Bacteria</taxon>
        <taxon>Pseudomonadati</taxon>
        <taxon>Bacteroidota</taxon>
        <taxon>Sphingobacteriia</taxon>
        <taxon>Sphingobacteriales</taxon>
        <taxon>Sphingobacteriaceae</taxon>
        <taxon>Olivibacter</taxon>
    </lineage>
</organism>
<comment type="caution">
    <text evidence="1">The sequence shown here is derived from an EMBL/GenBank/DDBJ whole genome shotgun (WGS) entry which is preliminary data.</text>
</comment>
<keyword evidence="2" id="KW-1185">Reference proteome</keyword>
<accession>A0ABP9CDC0</accession>
<name>A0ABP9CDC0_9SPHI</name>
<evidence type="ECO:0000313" key="2">
    <source>
        <dbReference type="Proteomes" id="UP001501411"/>
    </source>
</evidence>
<gene>
    <name evidence="1" type="ORF">GCM10023231_42530</name>
</gene>
<sequence length="94" mass="11130">MVRFENISRTITWKYEQEIRERTTFEKSTKNRSKPFDPKSLVGIILGAKMLDSDKETIKNLVLQLNKYNIEIIDSYIDVANNRIRLKKNGLKLR</sequence>
<evidence type="ECO:0000313" key="1">
    <source>
        <dbReference type="EMBL" id="GAA4808754.1"/>
    </source>
</evidence>
<proteinExistence type="predicted"/>
<reference evidence="2" key="1">
    <citation type="journal article" date="2019" name="Int. J. Syst. Evol. Microbiol.">
        <title>The Global Catalogue of Microorganisms (GCM) 10K type strain sequencing project: providing services to taxonomists for standard genome sequencing and annotation.</title>
        <authorList>
            <consortium name="The Broad Institute Genomics Platform"/>
            <consortium name="The Broad Institute Genome Sequencing Center for Infectious Disease"/>
            <person name="Wu L."/>
            <person name="Ma J."/>
        </authorList>
    </citation>
    <scope>NUCLEOTIDE SEQUENCE [LARGE SCALE GENOMIC DNA]</scope>
    <source>
        <strain evidence="2">JCM 18200</strain>
    </source>
</reference>
<evidence type="ECO:0008006" key="3">
    <source>
        <dbReference type="Google" id="ProtNLM"/>
    </source>
</evidence>